<sequence>MADQHSWTVPQPNNASSFGQLSQISGSDNKNQISDDKFGSQFDNGKQEQIVMAFSPQPQYYDVPLSPDRFKLHSLQYDDTSSIINGDDETMIENPDQQAFMLQCNKNINSPPPFLEYKKMQDFIKSKNSDSFKSTISSDSAQNPNIYTVTITTNSKESI</sequence>
<dbReference type="EMBL" id="SNRW01011011">
    <property type="protein sequence ID" value="KAA6375754.1"/>
    <property type="molecule type" value="Genomic_DNA"/>
</dbReference>
<dbReference type="AlphaFoldDB" id="A0A5J4UZT5"/>
<name>A0A5J4UZT5_9EUKA</name>
<reference evidence="2 3" key="1">
    <citation type="submission" date="2019-03" db="EMBL/GenBank/DDBJ databases">
        <title>Single cell metagenomics reveals metabolic interactions within the superorganism composed of flagellate Streblomastix strix and complex community of Bacteroidetes bacteria on its surface.</title>
        <authorList>
            <person name="Treitli S.C."/>
            <person name="Kolisko M."/>
            <person name="Husnik F."/>
            <person name="Keeling P."/>
            <person name="Hampl V."/>
        </authorList>
    </citation>
    <scope>NUCLEOTIDE SEQUENCE [LARGE SCALE GENOMIC DNA]</scope>
    <source>
        <strain evidence="2">ST1C</strain>
    </source>
</reference>
<comment type="caution">
    <text evidence="2">The sequence shown here is derived from an EMBL/GenBank/DDBJ whole genome shotgun (WGS) entry which is preliminary data.</text>
</comment>
<proteinExistence type="predicted"/>
<evidence type="ECO:0000313" key="3">
    <source>
        <dbReference type="Proteomes" id="UP000324800"/>
    </source>
</evidence>
<accession>A0A5J4UZT5</accession>
<organism evidence="2 3">
    <name type="scientific">Streblomastix strix</name>
    <dbReference type="NCBI Taxonomy" id="222440"/>
    <lineage>
        <taxon>Eukaryota</taxon>
        <taxon>Metamonada</taxon>
        <taxon>Preaxostyla</taxon>
        <taxon>Oxymonadida</taxon>
        <taxon>Streblomastigidae</taxon>
        <taxon>Streblomastix</taxon>
    </lineage>
</organism>
<feature type="region of interest" description="Disordered" evidence="1">
    <location>
        <begin position="1"/>
        <end position="42"/>
    </location>
</feature>
<protein>
    <submittedName>
        <fullName evidence="2">Uncharacterized protein</fullName>
    </submittedName>
</protein>
<evidence type="ECO:0000313" key="2">
    <source>
        <dbReference type="EMBL" id="KAA6375754.1"/>
    </source>
</evidence>
<feature type="compositionally biased region" description="Polar residues" evidence="1">
    <location>
        <begin position="1"/>
        <end position="32"/>
    </location>
</feature>
<gene>
    <name evidence="2" type="ORF">EZS28_028719</name>
</gene>
<evidence type="ECO:0000256" key="1">
    <source>
        <dbReference type="SAM" id="MobiDB-lite"/>
    </source>
</evidence>
<dbReference type="Proteomes" id="UP000324800">
    <property type="component" value="Unassembled WGS sequence"/>
</dbReference>